<evidence type="ECO:0000259" key="5">
    <source>
        <dbReference type="PROSITE" id="PS50887"/>
    </source>
</evidence>
<dbReference type="CDD" id="cd01948">
    <property type="entry name" value="EAL"/>
    <property type="match status" value="1"/>
</dbReference>
<dbReference type="NCBIfam" id="TIGR00254">
    <property type="entry name" value="GGDEF"/>
    <property type="match status" value="1"/>
</dbReference>
<gene>
    <name evidence="6" type="ORF">VII00023_18594</name>
</gene>
<dbReference type="InterPro" id="IPR000014">
    <property type="entry name" value="PAS"/>
</dbReference>
<dbReference type="Pfam" id="PF00990">
    <property type="entry name" value="GGDEF"/>
    <property type="match status" value="1"/>
</dbReference>
<dbReference type="InterPro" id="IPR035965">
    <property type="entry name" value="PAS-like_dom_sf"/>
</dbReference>
<dbReference type="InterPro" id="IPR029787">
    <property type="entry name" value="Nucleotide_cyclase"/>
</dbReference>
<evidence type="ECO:0000313" key="7">
    <source>
        <dbReference type="Proteomes" id="UP000004605"/>
    </source>
</evidence>
<dbReference type="InterPro" id="IPR052155">
    <property type="entry name" value="Biofilm_reg_signaling"/>
</dbReference>
<dbReference type="OrthoDB" id="9816034at2"/>
<keyword evidence="1" id="KW-1133">Transmembrane helix</keyword>
<keyword evidence="1" id="KW-0812">Transmembrane</keyword>
<dbReference type="SMART" id="SM00091">
    <property type="entry name" value="PAS"/>
    <property type="match status" value="2"/>
</dbReference>
<keyword evidence="2" id="KW-0732">Signal</keyword>
<dbReference type="Pfam" id="PF00563">
    <property type="entry name" value="EAL"/>
    <property type="match status" value="1"/>
</dbReference>
<dbReference type="SUPFAM" id="SSF55785">
    <property type="entry name" value="PYP-like sensor domain (PAS domain)"/>
    <property type="match status" value="2"/>
</dbReference>
<evidence type="ECO:0000259" key="3">
    <source>
        <dbReference type="PROSITE" id="PS50112"/>
    </source>
</evidence>
<dbReference type="SUPFAM" id="SSF55073">
    <property type="entry name" value="Nucleotide cyclase"/>
    <property type="match status" value="1"/>
</dbReference>
<evidence type="ECO:0000256" key="1">
    <source>
        <dbReference type="SAM" id="Phobius"/>
    </source>
</evidence>
<organism evidence="6 7">
    <name type="scientific">Vibrio ichthyoenteri ATCC 700023</name>
    <dbReference type="NCBI Taxonomy" id="870968"/>
    <lineage>
        <taxon>Bacteria</taxon>
        <taxon>Pseudomonadati</taxon>
        <taxon>Pseudomonadota</taxon>
        <taxon>Gammaproteobacteria</taxon>
        <taxon>Vibrionales</taxon>
        <taxon>Vibrionaceae</taxon>
        <taxon>Vibrio</taxon>
    </lineage>
</organism>
<dbReference type="Gene3D" id="3.30.450.20">
    <property type="entry name" value="PAS domain"/>
    <property type="match status" value="2"/>
</dbReference>
<evidence type="ECO:0000259" key="4">
    <source>
        <dbReference type="PROSITE" id="PS50883"/>
    </source>
</evidence>
<feature type="signal peptide" evidence="2">
    <location>
        <begin position="1"/>
        <end position="18"/>
    </location>
</feature>
<protein>
    <submittedName>
        <fullName evidence="6">Sensory box/GGDEF family protein</fullName>
    </submittedName>
</protein>
<keyword evidence="7" id="KW-1185">Reference proteome</keyword>
<dbReference type="CDD" id="cd00130">
    <property type="entry name" value="PAS"/>
    <property type="match status" value="1"/>
</dbReference>
<dbReference type="Pfam" id="PF13426">
    <property type="entry name" value="PAS_9"/>
    <property type="match status" value="2"/>
</dbReference>
<dbReference type="PROSITE" id="PS50887">
    <property type="entry name" value="GGDEF"/>
    <property type="match status" value="1"/>
</dbReference>
<dbReference type="InterPro" id="IPR000160">
    <property type="entry name" value="GGDEF_dom"/>
</dbReference>
<keyword evidence="1" id="KW-0472">Membrane</keyword>
<dbReference type="Proteomes" id="UP000004605">
    <property type="component" value="Unassembled WGS sequence"/>
</dbReference>
<dbReference type="InterPro" id="IPR043128">
    <property type="entry name" value="Rev_trsase/Diguanyl_cyclase"/>
</dbReference>
<accession>F9S413</accession>
<dbReference type="SUPFAM" id="SSF141868">
    <property type="entry name" value="EAL domain-like"/>
    <property type="match status" value="1"/>
</dbReference>
<evidence type="ECO:0000313" key="6">
    <source>
        <dbReference type="EMBL" id="EGU37344.1"/>
    </source>
</evidence>
<feature type="domain" description="EAL" evidence="4">
    <location>
        <begin position="788"/>
        <end position="1043"/>
    </location>
</feature>
<dbReference type="Gene3D" id="3.20.20.450">
    <property type="entry name" value="EAL domain"/>
    <property type="match status" value="1"/>
</dbReference>
<comment type="caution">
    <text evidence="6">The sequence shown here is derived from an EMBL/GenBank/DDBJ whole genome shotgun (WGS) entry which is preliminary data.</text>
</comment>
<sequence>MRFCLILVSLLLSTFVNAQDKDVLIIHSYHQGFFWTDAFQQGLDEVFKHSQISTRVMYLDTKRLQSSSYLDQLYSLYKTKFQEEQFKAIVVSDNTALQLMQRLAPELGNTPVVFGGINNYDPAMHQGLKATGITEDIDLLSNLSLIERLQPFAKKIYVISDHSITGDAVRQQVDKFLSLYPDYNQTVEQVVPNTYDELMAFVQNLDRQSAVLFWVYYRDNNGWISDNKDLQQLNQVTGAPIYMVHNLNMGFGAVGGVMQSGHIQGQQTAGQLMKLLAEPNGPLPVVKVGSPEIKLDYQAVIKWQLGVDGESSSVFFNKPQSFVERYQQELRFVISLFVTLAFVIAVLIYYLSRLKRSEQMALDNQTLIEMVFDQSYHYIGILDEHGCIISSNSKLQDLLYHQNMVAEKPIWLHRHWEQGASDRIQLYFKEQTEHSNCQFEAEIWHPEQGSMVLELSLKPLPKHEHRDAQVLLEGRDITSRKLTEERLFEREANLSHYYDQQPVMMITLDELNRVQQVNRFAEQLLGYKENQILGHRLKAFYVDDDASIPRQVLLQPKQVMQGVWQREVEYRHQNGQSLWIRENIRPLVESGHLLIVGEDVTTLRQMSDQLAYQAQHDLLTDTYNRNHFELELEKALREVESFTRTHAMLYLDMDQLKVLNDTAGHEAGDAAIQFCAGMLEDVLPYKAILARMGGDEFAVLLKDCTERDAKNVAKSIIATLAEQAFIWDDISLNLACSIGIRLIDHTATSPQMVHAQADTACHAAKEEGRNRFSLYCQDDQDLRRREMEMACVNMVHKALANDRVELFAQRILDLEQGDSRMHFEILVRIRDANDEYISPGIFMPASERYNVAHLIDKQVVRQTLAWLAQHPNALDNLALCAINLSGHSMGNQEFIDFLIDELESSTVPCDKICLEITETAAMSNMNQALEFFAQLKQLGCLIALDDFGSGLSSFGYLKKLPVDIVKIDGLFVRDIDSNEMDHLMVRSINDLAKQMGKRTVAEFVENNQIIDLLIELGVDYAQGYAIGKPKPLAELVDELIAEREQFTTQA</sequence>
<dbReference type="SMART" id="SM00267">
    <property type="entry name" value="GGDEF"/>
    <property type="match status" value="1"/>
</dbReference>
<dbReference type="AlphaFoldDB" id="F9S413"/>
<dbReference type="PROSITE" id="PS50883">
    <property type="entry name" value="EAL"/>
    <property type="match status" value="1"/>
</dbReference>
<evidence type="ECO:0000256" key="2">
    <source>
        <dbReference type="SAM" id="SignalP"/>
    </source>
</evidence>
<dbReference type="CDD" id="cd01949">
    <property type="entry name" value="GGDEF"/>
    <property type="match status" value="1"/>
</dbReference>
<dbReference type="PROSITE" id="PS50112">
    <property type="entry name" value="PAS"/>
    <property type="match status" value="1"/>
</dbReference>
<proteinExistence type="predicted"/>
<dbReference type="SMART" id="SM00052">
    <property type="entry name" value="EAL"/>
    <property type="match status" value="1"/>
</dbReference>
<dbReference type="RefSeq" id="WP_006713166.1">
    <property type="nucleotide sequence ID" value="NZ_AFWF01000193.1"/>
</dbReference>
<feature type="domain" description="PAS" evidence="3">
    <location>
        <begin position="490"/>
        <end position="534"/>
    </location>
</feature>
<dbReference type="PANTHER" id="PTHR44757">
    <property type="entry name" value="DIGUANYLATE CYCLASE DGCP"/>
    <property type="match status" value="1"/>
</dbReference>
<dbReference type="EMBL" id="AFWF01000193">
    <property type="protein sequence ID" value="EGU37344.1"/>
    <property type="molecule type" value="Genomic_DNA"/>
</dbReference>
<feature type="transmembrane region" description="Helical" evidence="1">
    <location>
        <begin position="330"/>
        <end position="351"/>
    </location>
</feature>
<dbReference type="Gene3D" id="3.30.70.270">
    <property type="match status" value="1"/>
</dbReference>
<feature type="chain" id="PRO_5003387365" evidence="2">
    <location>
        <begin position="19"/>
        <end position="1050"/>
    </location>
</feature>
<feature type="domain" description="GGDEF" evidence="5">
    <location>
        <begin position="644"/>
        <end position="777"/>
    </location>
</feature>
<name>F9S413_9VIBR</name>
<dbReference type="InterPro" id="IPR001633">
    <property type="entry name" value="EAL_dom"/>
</dbReference>
<reference evidence="6 7" key="1">
    <citation type="journal article" date="2012" name="Int. J. Syst. Evol. Microbiol.">
        <title>Vibrio caribbeanicus sp. nov., isolated from the marine sponge Scleritoderma cyanea.</title>
        <authorList>
            <person name="Hoffmann M."/>
            <person name="Monday S.R."/>
            <person name="Allard M.W."/>
            <person name="Strain E.A."/>
            <person name="Whittaker P."/>
            <person name="Naum M."/>
            <person name="McCarthy P.J."/>
            <person name="Lopez J.V."/>
            <person name="Fischer M."/>
            <person name="Brown E.W."/>
        </authorList>
    </citation>
    <scope>NUCLEOTIDE SEQUENCE [LARGE SCALE GENOMIC DNA]</scope>
    <source>
        <strain evidence="6 7">ATCC 700023</strain>
    </source>
</reference>
<dbReference type="NCBIfam" id="TIGR00229">
    <property type="entry name" value="sensory_box"/>
    <property type="match status" value="2"/>
</dbReference>
<dbReference type="PANTHER" id="PTHR44757:SF4">
    <property type="entry name" value="DIGUANYLATE CYCLASE DGCE-RELATED"/>
    <property type="match status" value="1"/>
</dbReference>
<dbReference type="InterPro" id="IPR035919">
    <property type="entry name" value="EAL_sf"/>
</dbReference>